<dbReference type="RefSeq" id="WP_141864078.1">
    <property type="nucleotide sequence ID" value="NZ_BAABAN010000017.1"/>
</dbReference>
<keyword evidence="4" id="KW-1185">Reference proteome</keyword>
<name>A0A543AMS0_9MICC</name>
<comment type="caution">
    <text evidence="3">The sequence shown here is derived from an EMBL/GenBank/DDBJ whole genome shotgun (WGS) entry which is preliminary data.</text>
</comment>
<sequence length="372" mass="41416">MKEIVFWQEALSIHRAPVIRELSRLAGLRVSAVSFNAVSSARQAMGWDTPDYGQAHLEIFDPSHWQRAAEAYRNADVHVFAGFGAWPGLREVQAHLAPISDAMMFVLTEPWDDRGFKGFLRLLRAGRRVKRLGPHLSGVLPCGPRAKQQLQSFRPLRSTPIYDFGYFVDASAPVTQSPADSQRLIFVGALAEWKRPLLLIRVLARLQHLSWHLDMYGQGAQSSEVHREIELHSLEGRIHVHDYRPYHAIREEIAASDLLILPSAHDGWGAVINEALMDGTRVVVSDAAGASDLVTHEMLGGRFRSGDRSSLEDALRSALAFHHDHQTCSAIRTWADKTISPTAAAEYLKTILLTLPKPVTAPWKEIAPSLGD</sequence>
<reference evidence="3 4" key="1">
    <citation type="submission" date="2019-06" db="EMBL/GenBank/DDBJ databases">
        <title>Sequencing the genomes of 1000 actinobacteria strains.</title>
        <authorList>
            <person name="Klenk H.-P."/>
        </authorList>
    </citation>
    <scope>NUCLEOTIDE SEQUENCE [LARGE SCALE GENOMIC DNA]</scope>
    <source>
        <strain evidence="3 4">DSM 24083</strain>
    </source>
</reference>
<feature type="domain" description="Glycosyl transferase family 1" evidence="2">
    <location>
        <begin position="174"/>
        <end position="320"/>
    </location>
</feature>
<evidence type="ECO:0000256" key="1">
    <source>
        <dbReference type="ARBA" id="ARBA00022679"/>
    </source>
</evidence>
<gene>
    <name evidence="3" type="ORF">FB556_0293</name>
</gene>
<dbReference type="PANTHER" id="PTHR12526">
    <property type="entry name" value="GLYCOSYLTRANSFERASE"/>
    <property type="match status" value="1"/>
</dbReference>
<dbReference type="SUPFAM" id="SSF53756">
    <property type="entry name" value="UDP-Glycosyltransferase/glycogen phosphorylase"/>
    <property type="match status" value="1"/>
</dbReference>
<dbReference type="Pfam" id="PF00534">
    <property type="entry name" value="Glycos_transf_1"/>
    <property type="match status" value="1"/>
</dbReference>
<evidence type="ECO:0000313" key="3">
    <source>
        <dbReference type="EMBL" id="TQL73845.1"/>
    </source>
</evidence>
<evidence type="ECO:0000259" key="2">
    <source>
        <dbReference type="Pfam" id="PF00534"/>
    </source>
</evidence>
<dbReference type="AlphaFoldDB" id="A0A543AMS0"/>
<proteinExistence type="predicted"/>
<accession>A0A543AMS0</accession>
<organism evidence="3 4">
    <name type="scientific">Enteractinococcus coprophilus</name>
    <dbReference type="NCBI Taxonomy" id="1027633"/>
    <lineage>
        <taxon>Bacteria</taxon>
        <taxon>Bacillati</taxon>
        <taxon>Actinomycetota</taxon>
        <taxon>Actinomycetes</taxon>
        <taxon>Micrococcales</taxon>
        <taxon>Micrococcaceae</taxon>
    </lineage>
</organism>
<dbReference type="Gene3D" id="3.40.50.2000">
    <property type="entry name" value="Glycogen Phosphorylase B"/>
    <property type="match status" value="1"/>
</dbReference>
<dbReference type="Proteomes" id="UP000319746">
    <property type="component" value="Unassembled WGS sequence"/>
</dbReference>
<dbReference type="GO" id="GO:0016757">
    <property type="term" value="F:glycosyltransferase activity"/>
    <property type="evidence" value="ECO:0007669"/>
    <property type="project" value="InterPro"/>
</dbReference>
<dbReference type="OrthoDB" id="3371840at2"/>
<evidence type="ECO:0000313" key="4">
    <source>
        <dbReference type="Proteomes" id="UP000319746"/>
    </source>
</evidence>
<protein>
    <submittedName>
        <fullName evidence="3">Glycosyltransferase involved in cell wall biosynthesis</fullName>
    </submittedName>
</protein>
<dbReference type="InterPro" id="IPR001296">
    <property type="entry name" value="Glyco_trans_1"/>
</dbReference>
<dbReference type="EMBL" id="VFOU01000001">
    <property type="protein sequence ID" value="TQL73845.1"/>
    <property type="molecule type" value="Genomic_DNA"/>
</dbReference>
<keyword evidence="1 3" id="KW-0808">Transferase</keyword>
<dbReference type="CDD" id="cd03801">
    <property type="entry name" value="GT4_PimA-like"/>
    <property type="match status" value="1"/>
</dbReference>